<keyword evidence="6 9" id="KW-1133">Transmembrane helix</keyword>
<name>A0ABM0SMV9_CAMSA</name>
<reference evidence="12" key="2">
    <citation type="submission" date="2025-08" db="UniProtKB">
        <authorList>
            <consortium name="RefSeq"/>
        </authorList>
    </citation>
    <scope>IDENTIFICATION</scope>
    <source>
        <tissue evidence="12">Leaf</tissue>
    </source>
</reference>
<dbReference type="InterPro" id="IPR025749">
    <property type="entry name" value="Sphingomyelin_synth-like_dom"/>
</dbReference>
<evidence type="ECO:0000256" key="3">
    <source>
        <dbReference type="ARBA" id="ARBA00022679"/>
    </source>
</evidence>
<gene>
    <name evidence="12" type="primary">LOC104699857</name>
</gene>
<protein>
    <submittedName>
        <fullName evidence="12">Phosphatidylinositol:ceramide inositolphosphotransferase 3-like</fullName>
    </submittedName>
</protein>
<keyword evidence="4 9" id="KW-0812">Transmembrane</keyword>
<comment type="similarity">
    <text evidence="2">Belongs to the sphingomyelin synthase family.</text>
</comment>
<organism evidence="11 12">
    <name type="scientific">Camelina sativa</name>
    <name type="common">False flax</name>
    <name type="synonym">Myagrum sativum</name>
    <dbReference type="NCBI Taxonomy" id="90675"/>
    <lineage>
        <taxon>Eukaryota</taxon>
        <taxon>Viridiplantae</taxon>
        <taxon>Streptophyta</taxon>
        <taxon>Embryophyta</taxon>
        <taxon>Tracheophyta</taxon>
        <taxon>Spermatophyta</taxon>
        <taxon>Magnoliopsida</taxon>
        <taxon>eudicotyledons</taxon>
        <taxon>Gunneridae</taxon>
        <taxon>Pentapetalae</taxon>
        <taxon>rosids</taxon>
        <taxon>malvids</taxon>
        <taxon>Brassicales</taxon>
        <taxon>Brassicaceae</taxon>
        <taxon>Camelineae</taxon>
        <taxon>Camelina</taxon>
    </lineage>
</organism>
<evidence type="ECO:0000313" key="11">
    <source>
        <dbReference type="Proteomes" id="UP000694864"/>
    </source>
</evidence>
<keyword evidence="11" id="KW-1185">Reference proteome</keyword>
<keyword evidence="5" id="KW-0746">Sphingolipid metabolism</keyword>
<keyword evidence="7" id="KW-0443">Lipid metabolism</keyword>
<evidence type="ECO:0000256" key="8">
    <source>
        <dbReference type="ARBA" id="ARBA00023136"/>
    </source>
</evidence>
<keyword evidence="3" id="KW-0808">Transferase</keyword>
<evidence type="ECO:0000313" key="12">
    <source>
        <dbReference type="RefSeq" id="XP_010413557.1"/>
    </source>
</evidence>
<evidence type="ECO:0000256" key="4">
    <source>
        <dbReference type="ARBA" id="ARBA00022692"/>
    </source>
</evidence>
<dbReference type="RefSeq" id="XP_010413557.1">
    <property type="nucleotide sequence ID" value="XM_010415255.1"/>
</dbReference>
<accession>A0ABM0SMV9</accession>
<dbReference type="PANTHER" id="PTHR21290">
    <property type="entry name" value="SPHINGOMYELIN SYNTHETASE"/>
    <property type="match status" value="1"/>
</dbReference>
<dbReference type="InterPro" id="IPR045221">
    <property type="entry name" value="Sphingomyelin_synth-like"/>
</dbReference>
<evidence type="ECO:0000256" key="9">
    <source>
        <dbReference type="SAM" id="Phobius"/>
    </source>
</evidence>
<feature type="domain" description="Sphingomyelin synthase-like" evidence="10">
    <location>
        <begin position="103"/>
        <end position="128"/>
    </location>
</feature>
<reference evidence="11" key="1">
    <citation type="journal article" date="2014" name="Nat. Commun.">
        <title>The emerging biofuel crop Camelina sativa retains a highly undifferentiated hexaploid genome structure.</title>
        <authorList>
            <person name="Kagale S."/>
            <person name="Koh C."/>
            <person name="Nixon J."/>
            <person name="Bollina V."/>
            <person name="Clarke W.E."/>
            <person name="Tuteja R."/>
            <person name="Spillane C."/>
            <person name="Robinson S.J."/>
            <person name="Links M.G."/>
            <person name="Clarke C."/>
            <person name="Higgins E.E."/>
            <person name="Huebert T."/>
            <person name="Sharpe A.G."/>
            <person name="Parkin I.A."/>
        </authorList>
    </citation>
    <scope>NUCLEOTIDE SEQUENCE [LARGE SCALE GENOMIC DNA]</scope>
    <source>
        <strain evidence="11">cv. DH55</strain>
    </source>
</reference>
<evidence type="ECO:0000256" key="5">
    <source>
        <dbReference type="ARBA" id="ARBA00022919"/>
    </source>
</evidence>
<proteinExistence type="inferred from homology"/>
<evidence type="ECO:0000259" key="10">
    <source>
        <dbReference type="Pfam" id="PF14360"/>
    </source>
</evidence>
<sequence length="130" mass="14501">MINVGALRLVVMLVFLSVICLNVGAIRLVQYIKSYLHRFVWSLSNQYIHGLAAHGVHYLHRPGPTLQDAGFFILPGSKLAKISPPKNVLEVLLINYPDGVIYGCGDPIFSSHTIFTLVFVLTYQRYGTGR</sequence>
<evidence type="ECO:0000256" key="1">
    <source>
        <dbReference type="ARBA" id="ARBA00004141"/>
    </source>
</evidence>
<evidence type="ECO:0000256" key="2">
    <source>
        <dbReference type="ARBA" id="ARBA00005441"/>
    </source>
</evidence>
<keyword evidence="8 9" id="KW-0472">Membrane</keyword>
<evidence type="ECO:0000256" key="7">
    <source>
        <dbReference type="ARBA" id="ARBA00023098"/>
    </source>
</evidence>
<dbReference type="Proteomes" id="UP000694864">
    <property type="component" value="Chromosome 1"/>
</dbReference>
<dbReference type="Pfam" id="PF14360">
    <property type="entry name" value="PAP2_C"/>
    <property type="match status" value="1"/>
</dbReference>
<comment type="subcellular location">
    <subcellularLocation>
        <location evidence="1">Membrane</location>
        <topology evidence="1">Multi-pass membrane protein</topology>
    </subcellularLocation>
</comment>
<dbReference type="GeneID" id="104699857"/>
<evidence type="ECO:0000256" key="6">
    <source>
        <dbReference type="ARBA" id="ARBA00022989"/>
    </source>
</evidence>
<feature type="transmembrane region" description="Helical" evidence="9">
    <location>
        <begin position="6"/>
        <end position="29"/>
    </location>
</feature>
<dbReference type="PANTHER" id="PTHR21290:SF62">
    <property type="entry name" value="PHOSPHATIDYLINOSITOL:CERAMIDE INOSITOLPHOSPHOTRANSFERASE 1-RELATED"/>
    <property type="match status" value="1"/>
</dbReference>